<proteinExistence type="predicted"/>
<evidence type="ECO:0000313" key="2">
    <source>
        <dbReference type="Proteomes" id="UP000235145"/>
    </source>
</evidence>
<accession>A0A9R1VBQ3</accession>
<reference evidence="1 2" key="1">
    <citation type="journal article" date="2017" name="Nat. Commun.">
        <title>Genome assembly with in vitro proximity ligation data and whole-genome triplication in lettuce.</title>
        <authorList>
            <person name="Reyes-Chin-Wo S."/>
            <person name="Wang Z."/>
            <person name="Yang X."/>
            <person name="Kozik A."/>
            <person name="Arikit S."/>
            <person name="Song C."/>
            <person name="Xia L."/>
            <person name="Froenicke L."/>
            <person name="Lavelle D.O."/>
            <person name="Truco M.J."/>
            <person name="Xia R."/>
            <person name="Zhu S."/>
            <person name="Xu C."/>
            <person name="Xu H."/>
            <person name="Xu X."/>
            <person name="Cox K."/>
            <person name="Korf I."/>
            <person name="Meyers B.C."/>
            <person name="Michelmore R.W."/>
        </authorList>
    </citation>
    <scope>NUCLEOTIDE SEQUENCE [LARGE SCALE GENOMIC DNA]</scope>
    <source>
        <strain evidence="2">cv. Salinas</strain>
        <tissue evidence="1">Seedlings</tissue>
    </source>
</reference>
<dbReference type="AlphaFoldDB" id="A0A9R1VBQ3"/>
<gene>
    <name evidence="1" type="ORF">LSAT_V11C500272210</name>
</gene>
<dbReference type="Proteomes" id="UP000235145">
    <property type="component" value="Unassembled WGS sequence"/>
</dbReference>
<protein>
    <recommendedName>
        <fullName evidence="3">Endonuclease/exonuclease/phosphatase domain-containing protein</fullName>
    </recommendedName>
</protein>
<organism evidence="1 2">
    <name type="scientific">Lactuca sativa</name>
    <name type="common">Garden lettuce</name>
    <dbReference type="NCBI Taxonomy" id="4236"/>
    <lineage>
        <taxon>Eukaryota</taxon>
        <taxon>Viridiplantae</taxon>
        <taxon>Streptophyta</taxon>
        <taxon>Embryophyta</taxon>
        <taxon>Tracheophyta</taxon>
        <taxon>Spermatophyta</taxon>
        <taxon>Magnoliopsida</taxon>
        <taxon>eudicotyledons</taxon>
        <taxon>Gunneridae</taxon>
        <taxon>Pentapetalae</taxon>
        <taxon>asterids</taxon>
        <taxon>campanulids</taxon>
        <taxon>Asterales</taxon>
        <taxon>Asteraceae</taxon>
        <taxon>Cichorioideae</taxon>
        <taxon>Cichorieae</taxon>
        <taxon>Lactucinae</taxon>
        <taxon>Lactuca</taxon>
    </lineage>
</organism>
<dbReference type="EMBL" id="NBSK02000005">
    <property type="protein sequence ID" value="KAJ0203195.1"/>
    <property type="molecule type" value="Genomic_DNA"/>
</dbReference>
<name>A0A9R1VBQ3_LACSA</name>
<comment type="caution">
    <text evidence="1">The sequence shown here is derived from an EMBL/GenBank/DDBJ whole genome shotgun (WGS) entry which is preliminary data.</text>
</comment>
<evidence type="ECO:0000313" key="1">
    <source>
        <dbReference type="EMBL" id="KAJ0203195.1"/>
    </source>
</evidence>
<evidence type="ECO:0008006" key="3">
    <source>
        <dbReference type="Google" id="ProtNLM"/>
    </source>
</evidence>
<keyword evidence="2" id="KW-1185">Reference proteome</keyword>
<sequence length="172" mass="19917">MKVANNGDGLKIRECRETHKIKWVHRLKNSQKVDFIGLQETWVADCNNIDFDGVWVVQTMKLSLPSALNTFLLCQVDDWEFMFDMNKNDSTPDSVKTTAIGFNKFIADVGLKEFNLEANWTDIWYARISFFSNLSPLSLYCLVNTRITPYWSLIHQIKILAPSLLLFHLLDP</sequence>